<dbReference type="PANTHER" id="PTHR12558:SF44">
    <property type="entry name" value="TETRATRICOPEPTIDE REPEAT-CONTAINING PROTEIN"/>
    <property type="match status" value="1"/>
</dbReference>
<sequence length="426" mass="49132">MNNEAKKMFEAIRLNEQEEAFVHFEESLKQSKEEQDVNGLAEFGQALHLAGFLDQAKDVYDLLKEIAPGLTEWDLFLAEIAIDQNRIEDGLDILLQIDQTSDLYPNALLMMADAYQTMGLYEVSEYKIKEAMKILPDEVVLTYALAQLYHSNGKYKEAISLYEDLVEKDTVDMWQENLFILLADCHNVIGNFEEGIEYLEQLYDDQHTSDSLFQLGFAYLQVKQYNRSIKILEQLLEKDPDYNTAYYYLAVSLEEDHQHQEALEMIKRAIAVNAFQADYYLLEAKLNLKLDNKVEAEAALDRALGLEPDLMEAQLLKLDLLIGQDAFEEVVNVIEAEDDANKQNQQFQWRLAKAYNELEDYDKAGLAFEQAYLTLADNLSFLEDYSDFLREEGNQEKLAELVAKALMLDANHPYFNELRDHLLAGE</sequence>
<dbReference type="Pfam" id="PF13181">
    <property type="entry name" value="TPR_8"/>
    <property type="match status" value="1"/>
</dbReference>
<name>A0A6G7KC87_9LACT</name>
<dbReference type="InterPro" id="IPR011990">
    <property type="entry name" value="TPR-like_helical_dom_sf"/>
</dbReference>
<reference evidence="2 3" key="1">
    <citation type="journal article" date="2017" name="Int. J. Syst. Evol. Microbiol.">
        <title>Jeotgalibaca porci sp. nov. and Jeotgalibaca arthritidis sp. nov., isolated from pigs, and emended description of the genus Jeotgalibaca.</title>
        <authorList>
            <person name="Zamora L."/>
            <person name="Perez-Sancho M."/>
            <person name="Dominguez L."/>
            <person name="Fernandez-Garayzabal J.F."/>
            <person name="Vela A.I."/>
        </authorList>
    </citation>
    <scope>NUCLEOTIDE SEQUENCE [LARGE SCALE GENOMIC DNA]</scope>
    <source>
        <strain evidence="2 3">CECT 9157</strain>
    </source>
</reference>
<evidence type="ECO:0000313" key="2">
    <source>
        <dbReference type="EMBL" id="QII82821.1"/>
    </source>
</evidence>
<dbReference type="AlphaFoldDB" id="A0A6G7KC87"/>
<dbReference type="Gene3D" id="1.25.40.10">
    <property type="entry name" value="Tetratricopeptide repeat domain"/>
    <property type="match status" value="3"/>
</dbReference>
<dbReference type="Proteomes" id="UP000501451">
    <property type="component" value="Chromosome"/>
</dbReference>
<evidence type="ECO:0000256" key="1">
    <source>
        <dbReference type="PROSITE-ProRule" id="PRU00339"/>
    </source>
</evidence>
<accession>A0A6G7KC87</accession>
<keyword evidence="3" id="KW-1185">Reference proteome</keyword>
<feature type="repeat" description="TPR" evidence="1">
    <location>
        <begin position="209"/>
        <end position="242"/>
    </location>
</feature>
<gene>
    <name evidence="2" type="ORF">G7057_10465</name>
</gene>
<dbReference type="SMART" id="SM00028">
    <property type="entry name" value="TPR"/>
    <property type="match status" value="6"/>
</dbReference>
<organism evidence="2 3">
    <name type="scientific">Jeotgalibaca arthritidis</name>
    <dbReference type="NCBI Taxonomy" id="1868794"/>
    <lineage>
        <taxon>Bacteria</taxon>
        <taxon>Bacillati</taxon>
        <taxon>Bacillota</taxon>
        <taxon>Bacilli</taxon>
        <taxon>Lactobacillales</taxon>
        <taxon>Carnobacteriaceae</taxon>
        <taxon>Jeotgalibaca</taxon>
    </lineage>
</organism>
<dbReference type="EMBL" id="CP049740">
    <property type="protein sequence ID" value="QII82821.1"/>
    <property type="molecule type" value="Genomic_DNA"/>
</dbReference>
<dbReference type="PROSITE" id="PS50005">
    <property type="entry name" value="TPR"/>
    <property type="match status" value="1"/>
</dbReference>
<keyword evidence="1" id="KW-0802">TPR repeat</keyword>
<dbReference type="Pfam" id="PF13176">
    <property type="entry name" value="TPR_7"/>
    <property type="match status" value="1"/>
</dbReference>
<dbReference type="GO" id="GO:0051301">
    <property type="term" value="P:cell division"/>
    <property type="evidence" value="ECO:0007669"/>
    <property type="project" value="TreeGrafter"/>
</dbReference>
<evidence type="ECO:0000313" key="3">
    <source>
        <dbReference type="Proteomes" id="UP000501451"/>
    </source>
</evidence>
<dbReference type="SUPFAM" id="SSF48452">
    <property type="entry name" value="TPR-like"/>
    <property type="match status" value="2"/>
</dbReference>
<dbReference type="InterPro" id="IPR019734">
    <property type="entry name" value="TPR_rpt"/>
</dbReference>
<dbReference type="KEGG" id="jar:G7057_10465"/>
<proteinExistence type="predicted"/>
<dbReference type="RefSeq" id="WP_166163559.1">
    <property type="nucleotide sequence ID" value="NZ_CP049740.1"/>
</dbReference>
<protein>
    <submittedName>
        <fullName evidence="2">Tetratricopeptide repeat protein</fullName>
    </submittedName>
</protein>
<dbReference type="PANTHER" id="PTHR12558">
    <property type="entry name" value="CELL DIVISION CYCLE 16,23,27"/>
    <property type="match status" value="1"/>
</dbReference>
<dbReference type="Pfam" id="PF14559">
    <property type="entry name" value="TPR_19"/>
    <property type="match status" value="1"/>
</dbReference>